<dbReference type="OrthoDB" id="4227183at2759"/>
<sequence>MEQHFSAVEEELRSIKAEALMLRQRNARLTDEINYRIKSEMKMESALTGIKTELEKTQQEFDQTETVARDNAPREGGEIRTVNHEIVDFLYGLTHEYLSLKETLRRERELSAEARQAATESANHYQKVATDLMTKLNSLQTREEALYDEQCSSEWRKLQQDLDSWTRRTFRDKSVMGYMTLTNLRRTSSTIIIPEDMLKNVQGKRAYIQGFIAGIIFDTVFRRLFVLSPTIRSGRLLTAVGKVIRGSESSQAWETWRSTTSRALGDRHTFSNRRLNNACNQLVQSVEALFSEYYSPGVQKEVVNKGLRQIFEDCVAFKKKLEYQEFDYDFRRSLPGAAYSSEYMNSSNYVEEDGSIVQISIWASLYKVAFNNEELLIEPEAVWTSQPDPVGDAEQT</sequence>
<gene>
    <name evidence="1" type="ORF">TSTA_123400</name>
</gene>
<proteinExistence type="predicted"/>
<dbReference type="InParanoid" id="B8MAA5"/>
<dbReference type="GeneID" id="8108251"/>
<dbReference type="OMA" id="RHWRCAM"/>
<accession>B8MAA5</accession>
<dbReference type="AlphaFoldDB" id="B8MAA5"/>
<dbReference type="RefSeq" id="XP_002482599.1">
    <property type="nucleotide sequence ID" value="XM_002482554.1"/>
</dbReference>
<evidence type="ECO:0000313" key="2">
    <source>
        <dbReference type="Proteomes" id="UP000001745"/>
    </source>
</evidence>
<dbReference type="VEuPathDB" id="FungiDB:TSTA_123400"/>
<protein>
    <submittedName>
        <fullName evidence="1">Uncharacterized protein</fullName>
    </submittedName>
</protein>
<dbReference type="EMBL" id="EQ962655">
    <property type="protein sequence ID" value="EED18607.1"/>
    <property type="molecule type" value="Genomic_DNA"/>
</dbReference>
<name>B8MAA5_TALSN</name>
<dbReference type="PhylomeDB" id="B8MAA5"/>
<dbReference type="eggNOG" id="ENOG502RNXM">
    <property type="taxonomic scope" value="Eukaryota"/>
</dbReference>
<organism evidence="1 2">
    <name type="scientific">Talaromyces stipitatus (strain ATCC 10500 / CBS 375.48 / QM 6759 / NRRL 1006)</name>
    <name type="common">Penicillium stipitatum</name>
    <dbReference type="NCBI Taxonomy" id="441959"/>
    <lineage>
        <taxon>Eukaryota</taxon>
        <taxon>Fungi</taxon>
        <taxon>Dikarya</taxon>
        <taxon>Ascomycota</taxon>
        <taxon>Pezizomycotina</taxon>
        <taxon>Eurotiomycetes</taxon>
        <taxon>Eurotiomycetidae</taxon>
        <taxon>Eurotiales</taxon>
        <taxon>Trichocomaceae</taxon>
        <taxon>Talaromyces</taxon>
        <taxon>Talaromyces sect. Talaromyces</taxon>
    </lineage>
</organism>
<evidence type="ECO:0000313" key="1">
    <source>
        <dbReference type="EMBL" id="EED18607.1"/>
    </source>
</evidence>
<dbReference type="Proteomes" id="UP000001745">
    <property type="component" value="Unassembled WGS sequence"/>
</dbReference>
<dbReference type="HOGENOM" id="CLU_696722_0_0_1"/>
<keyword evidence="2" id="KW-1185">Reference proteome</keyword>
<reference evidence="2" key="1">
    <citation type="journal article" date="2015" name="Genome Announc.">
        <title>Genome sequence of the AIDS-associated pathogen Penicillium marneffei (ATCC18224) and its near taxonomic relative Talaromyces stipitatus (ATCC10500).</title>
        <authorList>
            <person name="Nierman W.C."/>
            <person name="Fedorova-Abrams N.D."/>
            <person name="Andrianopoulos A."/>
        </authorList>
    </citation>
    <scope>NUCLEOTIDE SEQUENCE [LARGE SCALE GENOMIC DNA]</scope>
    <source>
        <strain evidence="2">ATCC 10500 / CBS 375.48 / QM 6759 / NRRL 1006</strain>
    </source>
</reference>